<dbReference type="InterPro" id="IPR003439">
    <property type="entry name" value="ABC_transporter-like_ATP-bd"/>
</dbReference>
<dbReference type="PROSITE" id="PS00211">
    <property type="entry name" value="ABC_TRANSPORTER_1"/>
    <property type="match status" value="1"/>
</dbReference>
<accession>A0A2A6ZCF9</accession>
<gene>
    <name evidence="7" type="primary">livF</name>
    <name evidence="7" type="ORF">CGS46_03530</name>
</gene>
<dbReference type="PANTHER" id="PTHR43820:SF4">
    <property type="entry name" value="HIGH-AFFINITY BRANCHED-CHAIN AMINO ACID TRANSPORT ATP-BINDING PROTEIN LIVF"/>
    <property type="match status" value="1"/>
</dbReference>
<dbReference type="AlphaFoldDB" id="A0A2A6ZCF9"/>
<dbReference type="Pfam" id="PF00005">
    <property type="entry name" value="ABC_tran"/>
    <property type="match status" value="1"/>
</dbReference>
<name>A0A2A6ZCF9_9FIRM</name>
<keyword evidence="4 7" id="KW-0067">ATP-binding</keyword>
<dbReference type="GO" id="GO:0015658">
    <property type="term" value="F:branched-chain amino acid transmembrane transporter activity"/>
    <property type="evidence" value="ECO:0007669"/>
    <property type="project" value="TreeGrafter"/>
</dbReference>
<dbReference type="InterPro" id="IPR027417">
    <property type="entry name" value="P-loop_NTPase"/>
</dbReference>
<evidence type="ECO:0000256" key="1">
    <source>
        <dbReference type="ARBA" id="ARBA00005417"/>
    </source>
</evidence>
<dbReference type="CDD" id="cd03224">
    <property type="entry name" value="ABC_TM1139_LivF_branched"/>
    <property type="match status" value="1"/>
</dbReference>
<proteinExistence type="inferred from homology"/>
<dbReference type="RefSeq" id="WP_005937160.1">
    <property type="nucleotide sequence ID" value="NZ_CP065382.1"/>
</dbReference>
<evidence type="ECO:0000313" key="8">
    <source>
        <dbReference type="Proteomes" id="UP000220752"/>
    </source>
</evidence>
<keyword evidence="2" id="KW-0813">Transport</keyword>
<sequence>MLKVEGLNAGYGSVNILWDIGFEVKDGEIVAILGSNGAGKTTMVRTITGMVKASSGKVEFNGEDLSGKSSRVILDSGIVQVPEGRQLFTEMTVLENLELGAFNKETKAHFAENLEKCYNWFPKLRERAKQAAGTLSGGEQQMVAVARALIGMPKLLILDEPSLGLAPNIVDDILEVAKTMVKNDGISVLLVEQDITKALAAADRGYVIENGRVALEGTAAELSANEHVKKAYLGI</sequence>
<reference evidence="7 8" key="1">
    <citation type="journal article" date="2017" name="Front. Microbiol.">
        <title>New Insights into the Diversity of the Genus Faecalibacterium.</title>
        <authorList>
            <person name="Benevides L."/>
            <person name="Burman S."/>
            <person name="Martin R."/>
            <person name="Robert V."/>
            <person name="Thomas M."/>
            <person name="Miquel S."/>
            <person name="Chain F."/>
            <person name="Sokol H."/>
            <person name="Bermudez-Humaran L.G."/>
            <person name="Morrison M."/>
            <person name="Langella P."/>
            <person name="Azevedo V.A."/>
            <person name="Chatel J.M."/>
            <person name="Soares S."/>
        </authorList>
    </citation>
    <scope>NUCLEOTIDE SEQUENCE [LARGE SCALE GENOMIC DNA]</scope>
    <source>
        <strain evidence="8">CNCM I-4540</strain>
    </source>
</reference>
<keyword evidence="3" id="KW-0547">Nucleotide-binding</keyword>
<dbReference type="InterPro" id="IPR052156">
    <property type="entry name" value="BCAA_Transport_ATP-bd_LivF"/>
</dbReference>
<dbReference type="InterPro" id="IPR017871">
    <property type="entry name" value="ABC_transporter-like_CS"/>
</dbReference>
<dbReference type="Gene3D" id="3.40.50.300">
    <property type="entry name" value="P-loop containing nucleotide triphosphate hydrolases"/>
    <property type="match status" value="1"/>
</dbReference>
<dbReference type="Proteomes" id="UP000220752">
    <property type="component" value="Unassembled WGS sequence"/>
</dbReference>
<evidence type="ECO:0000256" key="4">
    <source>
        <dbReference type="ARBA" id="ARBA00022840"/>
    </source>
</evidence>
<dbReference type="InterPro" id="IPR003593">
    <property type="entry name" value="AAA+_ATPase"/>
</dbReference>
<keyword evidence="5" id="KW-0029">Amino-acid transport</keyword>
<dbReference type="GO" id="GO:0016887">
    <property type="term" value="F:ATP hydrolysis activity"/>
    <property type="evidence" value="ECO:0007669"/>
    <property type="project" value="InterPro"/>
</dbReference>
<organism evidence="7 8">
    <name type="scientific">Faecalibacterium langellae</name>
    <dbReference type="NCBI Taxonomy" id="3435293"/>
    <lineage>
        <taxon>Bacteria</taxon>
        <taxon>Bacillati</taxon>
        <taxon>Bacillota</taxon>
        <taxon>Clostridia</taxon>
        <taxon>Eubacteriales</taxon>
        <taxon>Oscillospiraceae</taxon>
        <taxon>Faecalibacterium</taxon>
    </lineage>
</organism>
<dbReference type="SMART" id="SM00382">
    <property type="entry name" value="AAA"/>
    <property type="match status" value="1"/>
</dbReference>
<comment type="similarity">
    <text evidence="1">Belongs to the ABC transporter superfamily.</text>
</comment>
<evidence type="ECO:0000256" key="2">
    <source>
        <dbReference type="ARBA" id="ARBA00022448"/>
    </source>
</evidence>
<evidence type="ECO:0000259" key="6">
    <source>
        <dbReference type="PROSITE" id="PS50893"/>
    </source>
</evidence>
<dbReference type="SUPFAM" id="SSF52540">
    <property type="entry name" value="P-loop containing nucleoside triphosphate hydrolases"/>
    <property type="match status" value="1"/>
</dbReference>
<dbReference type="PANTHER" id="PTHR43820">
    <property type="entry name" value="HIGH-AFFINITY BRANCHED-CHAIN AMINO ACID TRANSPORT ATP-BINDING PROTEIN LIVF"/>
    <property type="match status" value="1"/>
</dbReference>
<dbReference type="PROSITE" id="PS50893">
    <property type="entry name" value="ABC_TRANSPORTER_2"/>
    <property type="match status" value="1"/>
</dbReference>
<comment type="caution">
    <text evidence="7">The sequence shown here is derived from an EMBL/GenBank/DDBJ whole genome shotgun (WGS) entry which is preliminary data.</text>
</comment>
<keyword evidence="8" id="KW-1185">Reference proteome</keyword>
<feature type="domain" description="ABC transporter" evidence="6">
    <location>
        <begin position="2"/>
        <end position="235"/>
    </location>
</feature>
<dbReference type="GO" id="GO:0015807">
    <property type="term" value="P:L-amino acid transport"/>
    <property type="evidence" value="ECO:0007669"/>
    <property type="project" value="TreeGrafter"/>
</dbReference>
<dbReference type="EMBL" id="NMTQ01000020">
    <property type="protein sequence ID" value="PDX59053.1"/>
    <property type="molecule type" value="Genomic_DNA"/>
</dbReference>
<protein>
    <submittedName>
        <fullName evidence="7">ABC transporter ATP-binding protein</fullName>
    </submittedName>
</protein>
<dbReference type="GO" id="GO:0005524">
    <property type="term" value="F:ATP binding"/>
    <property type="evidence" value="ECO:0007669"/>
    <property type="project" value="UniProtKB-KW"/>
</dbReference>
<evidence type="ECO:0000313" key="7">
    <source>
        <dbReference type="EMBL" id="PDX59053.1"/>
    </source>
</evidence>
<evidence type="ECO:0000256" key="5">
    <source>
        <dbReference type="ARBA" id="ARBA00022970"/>
    </source>
</evidence>
<evidence type="ECO:0000256" key="3">
    <source>
        <dbReference type="ARBA" id="ARBA00022741"/>
    </source>
</evidence>